<accession>A0A1Y6BI17</accession>
<dbReference type="PANTHER" id="PTHR32308:SF0">
    <property type="entry name" value="HPCH_HPAI ALDOLASE_CITRATE LYASE DOMAIN-CONTAINING PROTEIN"/>
    <property type="match status" value="1"/>
</dbReference>
<keyword evidence="10" id="KW-1185">Reference proteome</keyword>
<keyword evidence="9" id="KW-0456">Lyase</keyword>
<dbReference type="InterPro" id="IPR040442">
    <property type="entry name" value="Pyrv_kinase-like_dom_sf"/>
</dbReference>
<dbReference type="GO" id="GO:0006107">
    <property type="term" value="P:oxaloacetate metabolic process"/>
    <property type="evidence" value="ECO:0007669"/>
    <property type="project" value="TreeGrafter"/>
</dbReference>
<dbReference type="InterPro" id="IPR011206">
    <property type="entry name" value="Citrate_lyase_beta/mcl1/mcl2"/>
</dbReference>
<reference evidence="9 10" key="1">
    <citation type="submission" date="2017-04" db="EMBL/GenBank/DDBJ databases">
        <authorList>
            <person name="Afonso C.L."/>
            <person name="Miller P.J."/>
            <person name="Scott M.A."/>
            <person name="Spackman E."/>
            <person name="Goraichik I."/>
            <person name="Dimitrov K.M."/>
            <person name="Suarez D.L."/>
            <person name="Swayne D.E."/>
        </authorList>
    </citation>
    <scope>NUCLEOTIDE SEQUENCE [LARGE SCALE GENOMIC DNA]</scope>
    <source>
        <strain evidence="9 10">USBA 355</strain>
    </source>
</reference>
<gene>
    <name evidence="9" type="ORF">SAMN05428998_103224</name>
</gene>
<dbReference type="PANTHER" id="PTHR32308">
    <property type="entry name" value="LYASE BETA SUBUNIT, PUTATIVE (AFU_ORTHOLOGUE AFUA_4G13030)-RELATED"/>
    <property type="match status" value="1"/>
</dbReference>
<dbReference type="Gene3D" id="3.20.20.60">
    <property type="entry name" value="Phosphoenolpyruvate-binding domains"/>
    <property type="match status" value="1"/>
</dbReference>
<dbReference type="GO" id="GO:0000287">
    <property type="term" value="F:magnesium ion binding"/>
    <property type="evidence" value="ECO:0007669"/>
    <property type="project" value="TreeGrafter"/>
</dbReference>
<feature type="binding site" evidence="5">
    <location>
        <position position="193"/>
    </location>
    <ligand>
        <name>substrate</name>
    </ligand>
</feature>
<feature type="binding site" evidence="5">
    <location>
        <position position="135"/>
    </location>
    <ligand>
        <name>substrate</name>
    </ligand>
</feature>
<evidence type="ECO:0000256" key="3">
    <source>
        <dbReference type="ARBA" id="ARBA00022723"/>
    </source>
</evidence>
<evidence type="ECO:0000256" key="2">
    <source>
        <dbReference type="ARBA" id="ARBA00005568"/>
    </source>
</evidence>
<protein>
    <submittedName>
        <fullName evidence="9">(S)-citramalyl-CoA lyase</fullName>
    </submittedName>
</protein>
<feature type="region of interest" description="Disordered" evidence="7">
    <location>
        <begin position="1"/>
        <end position="65"/>
    </location>
</feature>
<dbReference type="Proteomes" id="UP000192917">
    <property type="component" value="Unassembled WGS sequence"/>
</dbReference>
<evidence type="ECO:0000313" key="9">
    <source>
        <dbReference type="EMBL" id="SMF04767.1"/>
    </source>
</evidence>
<dbReference type="Pfam" id="PF03328">
    <property type="entry name" value="HpcH_HpaI"/>
    <property type="match status" value="1"/>
</dbReference>
<sequence>MVPTAEPGPALPESFSSPESLSSQEPAPRFEPLAGSLATAKLRVGAAAGAPDSPDERKIDPVTATDRALRPRRSFIFAPGTRPDMFPKALRCGTDIVCVDLEDAVAPKDKEQARRQAFAQLPAAEGPVRVERVVRINCLRTLDGMADVQALLQAPAAIEAVMLPKVKGPEEVRNLADLLVEYRLATRLHVIIETNEALEAAHEIARASDRIEALFFGGVDMAADLRCKSSWMALQYARSRVVHAAATQGLDAIDVPYLDLGDREGMLREAALSAELGFTGKGAIHPKQIPDLNDVFTPDDASVAHARRVLEAFEKSDGGLLVFEGKLIEKPVLRSFARMLAVRAIADA</sequence>
<organism evidence="9 10">
    <name type="scientific">Tistlia consotensis USBA 355</name>
    <dbReference type="NCBI Taxonomy" id="560819"/>
    <lineage>
        <taxon>Bacteria</taxon>
        <taxon>Pseudomonadati</taxon>
        <taxon>Pseudomonadota</taxon>
        <taxon>Alphaproteobacteria</taxon>
        <taxon>Rhodospirillales</taxon>
        <taxon>Rhodovibrionaceae</taxon>
        <taxon>Tistlia</taxon>
    </lineage>
</organism>
<evidence type="ECO:0000259" key="8">
    <source>
        <dbReference type="Pfam" id="PF03328"/>
    </source>
</evidence>
<evidence type="ECO:0000256" key="1">
    <source>
        <dbReference type="ARBA" id="ARBA00001946"/>
    </source>
</evidence>
<feature type="binding site" evidence="6">
    <location>
        <position position="220"/>
    </location>
    <ligand>
        <name>Mg(2+)</name>
        <dbReference type="ChEBI" id="CHEBI:18420"/>
    </ligand>
</feature>
<evidence type="ECO:0000256" key="7">
    <source>
        <dbReference type="SAM" id="MobiDB-lite"/>
    </source>
</evidence>
<evidence type="ECO:0000256" key="6">
    <source>
        <dbReference type="PIRSR" id="PIRSR015582-2"/>
    </source>
</evidence>
<dbReference type="EMBL" id="FWZX01000003">
    <property type="protein sequence ID" value="SMF04767.1"/>
    <property type="molecule type" value="Genomic_DNA"/>
</dbReference>
<dbReference type="GO" id="GO:0016829">
    <property type="term" value="F:lyase activity"/>
    <property type="evidence" value="ECO:0007669"/>
    <property type="project" value="UniProtKB-KW"/>
</dbReference>
<keyword evidence="4 6" id="KW-0460">Magnesium</keyword>
<evidence type="ECO:0000256" key="4">
    <source>
        <dbReference type="ARBA" id="ARBA00022842"/>
    </source>
</evidence>
<dbReference type="STRING" id="560819.SAMN05428998_103224"/>
<dbReference type="PIRSF" id="PIRSF015582">
    <property type="entry name" value="Cit_lyase_B"/>
    <property type="match status" value="1"/>
</dbReference>
<feature type="compositionally biased region" description="Low complexity" evidence="7">
    <location>
        <begin position="11"/>
        <end position="27"/>
    </location>
</feature>
<dbReference type="InterPro" id="IPR005000">
    <property type="entry name" value="Aldolase/citrate-lyase_domain"/>
</dbReference>
<name>A0A1Y6BI17_9PROT</name>
<dbReference type="AlphaFoldDB" id="A0A1Y6BI17"/>
<feature type="binding site" evidence="6">
    <location>
        <position position="193"/>
    </location>
    <ligand>
        <name>Mg(2+)</name>
        <dbReference type="ChEBI" id="CHEBI:18420"/>
    </ligand>
</feature>
<dbReference type="SUPFAM" id="SSF51621">
    <property type="entry name" value="Phosphoenolpyruvate/pyruvate domain"/>
    <property type="match status" value="1"/>
</dbReference>
<dbReference type="InterPro" id="IPR015813">
    <property type="entry name" value="Pyrv/PenolPyrv_kinase-like_dom"/>
</dbReference>
<evidence type="ECO:0000256" key="5">
    <source>
        <dbReference type="PIRSR" id="PIRSR015582-1"/>
    </source>
</evidence>
<comment type="similarity">
    <text evidence="2">Belongs to the HpcH/HpaI aldolase family.</text>
</comment>
<feature type="domain" description="HpcH/HpaI aldolase/citrate lyase" evidence="8">
    <location>
        <begin position="73"/>
        <end position="286"/>
    </location>
</feature>
<comment type="cofactor">
    <cofactor evidence="1">
        <name>Mg(2+)</name>
        <dbReference type="ChEBI" id="CHEBI:18420"/>
    </cofactor>
</comment>
<evidence type="ECO:0000313" key="10">
    <source>
        <dbReference type="Proteomes" id="UP000192917"/>
    </source>
</evidence>
<keyword evidence="3 6" id="KW-0479">Metal-binding</keyword>
<proteinExistence type="inferred from homology"/>